<dbReference type="InterPro" id="IPR008302">
    <property type="entry name" value="NamZ"/>
</dbReference>
<dbReference type="Pfam" id="PF07075">
    <property type="entry name" value="NamZ_N"/>
    <property type="match status" value="1"/>
</dbReference>
<dbReference type="PIRSF" id="PIRSF016719">
    <property type="entry name" value="UCP016719"/>
    <property type="match status" value="1"/>
</dbReference>
<dbReference type="InterPro" id="IPR048503">
    <property type="entry name" value="NamZ_C"/>
</dbReference>
<protein>
    <submittedName>
        <fullName evidence="3">DUF1343 domain-containing protein</fullName>
    </submittedName>
</protein>
<dbReference type="PANTHER" id="PTHR42915">
    <property type="entry name" value="HYPOTHETICAL 460 KDA PROTEIN IN FEUA-SIGW INTERGENIC REGION [PRECURSOR]"/>
    <property type="match status" value="1"/>
</dbReference>
<dbReference type="AlphaFoldDB" id="A0A364XVI4"/>
<dbReference type="GO" id="GO:0033922">
    <property type="term" value="F:peptidoglycan beta-N-acetylmuramidase activity"/>
    <property type="evidence" value="ECO:0007669"/>
    <property type="project" value="InterPro"/>
</dbReference>
<dbReference type="RefSeq" id="WP_112749450.1">
    <property type="nucleotide sequence ID" value="NZ_QMFY01000018.1"/>
</dbReference>
<evidence type="ECO:0000313" key="4">
    <source>
        <dbReference type="Proteomes" id="UP000251889"/>
    </source>
</evidence>
<name>A0A364XVI4_9BACT</name>
<comment type="caution">
    <text evidence="3">The sequence shown here is derived from an EMBL/GenBank/DDBJ whole genome shotgun (WGS) entry which is preliminary data.</text>
</comment>
<keyword evidence="4" id="KW-1185">Reference proteome</keyword>
<dbReference type="OrthoDB" id="9801061at2"/>
<dbReference type="Pfam" id="PF20732">
    <property type="entry name" value="NamZ_C"/>
    <property type="match status" value="1"/>
</dbReference>
<accession>A0A364XVI4</accession>
<organism evidence="3 4">
    <name type="scientific">Pseudochryseolinea flava</name>
    <dbReference type="NCBI Taxonomy" id="2059302"/>
    <lineage>
        <taxon>Bacteria</taxon>
        <taxon>Pseudomonadati</taxon>
        <taxon>Bacteroidota</taxon>
        <taxon>Cytophagia</taxon>
        <taxon>Cytophagales</taxon>
        <taxon>Fulvivirgaceae</taxon>
        <taxon>Pseudochryseolinea</taxon>
    </lineage>
</organism>
<proteinExistence type="predicted"/>
<feature type="domain" description="Peptidoglycan beta-N-acetylmuramidase NamZ C-terminal" evidence="2">
    <location>
        <begin position="262"/>
        <end position="399"/>
    </location>
</feature>
<dbReference type="PANTHER" id="PTHR42915:SF1">
    <property type="entry name" value="PEPTIDOGLYCAN BETA-N-ACETYLMURAMIDASE NAMZ"/>
    <property type="match status" value="1"/>
</dbReference>
<dbReference type="Proteomes" id="UP000251889">
    <property type="component" value="Unassembled WGS sequence"/>
</dbReference>
<reference evidence="3 4" key="1">
    <citation type="submission" date="2018-06" db="EMBL/GenBank/DDBJ databases">
        <title>Chryseolinea flavus sp. nov., a member of the phylum Bacteroidetes isolated from soil.</title>
        <authorList>
            <person name="Li Y."/>
            <person name="Wang J."/>
        </authorList>
    </citation>
    <scope>NUCLEOTIDE SEQUENCE [LARGE SCALE GENOMIC DNA]</scope>
    <source>
        <strain evidence="3 4">SDU1-6</strain>
    </source>
</reference>
<evidence type="ECO:0000259" key="1">
    <source>
        <dbReference type="Pfam" id="PF07075"/>
    </source>
</evidence>
<sequence>MIRISTFVLLVLWTCQCTGQPPRPTVESPSGAATVPSKVLMGADQLDKILPLTKGKNVALVVNHTSLVNNQTHLADTLISLGVTIRKIFAPEHGFRGMAANGEHVKDGVDTKTGLPIVSLYGANRKPTTAQVADVDVIIFDIQDVGARFYTYISTMHYMMESCAENNKQLIVLDRPNPHGGYFDGPILQPAFKSFVGMHAIPIVHGLTVAELAQMINGEGWLAGGKKCELKIVKVHGWKHHDEYVLPVKPSPNLPNQQSIKLYPSVCLLEQTVISIGRGTEFPFQVLGNPLLKSYAFQFTPINMPGVAVNPPHENKLCYGLDLRQASVPTDKIDLQYIFEMYKAYPEKDKFFIGMFDKIMGNDVFKKQLKDGLTEAQIRDSWKDGLAQYEKMRAKYLLYP</sequence>
<dbReference type="Gene3D" id="3.40.50.12170">
    <property type="entry name" value="Uncharacterised protein PF07075, DUF1343"/>
    <property type="match status" value="1"/>
</dbReference>
<dbReference type="EMBL" id="QMFY01000018">
    <property type="protein sequence ID" value="RAV98365.1"/>
    <property type="molecule type" value="Genomic_DNA"/>
</dbReference>
<evidence type="ECO:0000313" key="3">
    <source>
        <dbReference type="EMBL" id="RAV98365.1"/>
    </source>
</evidence>
<feature type="domain" description="Peptidoglycan beta-N-acetylmuramidase NamZ N-terminal" evidence="1">
    <location>
        <begin position="58"/>
        <end position="257"/>
    </location>
</feature>
<dbReference type="Gene3D" id="3.90.1150.140">
    <property type="match status" value="1"/>
</dbReference>
<gene>
    <name evidence="3" type="ORF">DQQ10_23830</name>
</gene>
<dbReference type="InterPro" id="IPR048502">
    <property type="entry name" value="NamZ_N"/>
</dbReference>
<evidence type="ECO:0000259" key="2">
    <source>
        <dbReference type="Pfam" id="PF20732"/>
    </source>
</evidence>